<evidence type="ECO:0000256" key="8">
    <source>
        <dbReference type="PROSITE-ProRule" id="PRU01360"/>
    </source>
</evidence>
<dbReference type="InterPro" id="IPR000531">
    <property type="entry name" value="Beta-barrel_TonB"/>
</dbReference>
<accession>A0ABV7HZY2</accession>
<dbReference type="InterPro" id="IPR036942">
    <property type="entry name" value="Beta-barrel_TonB_sf"/>
</dbReference>
<dbReference type="Gene3D" id="2.170.130.10">
    <property type="entry name" value="TonB-dependent receptor, plug domain"/>
    <property type="match status" value="1"/>
</dbReference>
<dbReference type="PROSITE" id="PS52016">
    <property type="entry name" value="TONB_DEPENDENT_REC_3"/>
    <property type="match status" value="1"/>
</dbReference>
<evidence type="ECO:0000256" key="6">
    <source>
        <dbReference type="ARBA" id="ARBA00023136"/>
    </source>
</evidence>
<reference evidence="14" key="1">
    <citation type="journal article" date="2019" name="Int. J. Syst. Evol. Microbiol.">
        <title>The Global Catalogue of Microorganisms (GCM) 10K type strain sequencing project: providing services to taxonomists for standard genome sequencing and annotation.</title>
        <authorList>
            <consortium name="The Broad Institute Genomics Platform"/>
            <consortium name="The Broad Institute Genome Sequencing Center for Infectious Disease"/>
            <person name="Wu L."/>
            <person name="Ma J."/>
        </authorList>
    </citation>
    <scope>NUCLEOTIDE SEQUENCE [LARGE SCALE GENOMIC DNA]</scope>
    <source>
        <strain evidence="14">KCTC 52141</strain>
    </source>
</reference>
<dbReference type="CDD" id="cd01347">
    <property type="entry name" value="ligand_gated_channel"/>
    <property type="match status" value="1"/>
</dbReference>
<comment type="caution">
    <text evidence="13">The sequence shown here is derived from an EMBL/GenBank/DDBJ whole genome shotgun (WGS) entry which is preliminary data.</text>
</comment>
<dbReference type="Gene3D" id="2.40.170.20">
    <property type="entry name" value="TonB-dependent receptor, beta-barrel domain"/>
    <property type="match status" value="1"/>
</dbReference>
<evidence type="ECO:0000259" key="11">
    <source>
        <dbReference type="Pfam" id="PF00593"/>
    </source>
</evidence>
<gene>
    <name evidence="13" type="ORF">ACFOEB_16770</name>
</gene>
<dbReference type="EMBL" id="JBHRTL010000031">
    <property type="protein sequence ID" value="MFC3156866.1"/>
    <property type="molecule type" value="Genomic_DNA"/>
</dbReference>
<dbReference type="PANTHER" id="PTHR30069:SF42">
    <property type="entry name" value="FERRIC AEROBACTIN RECEPTOR"/>
    <property type="match status" value="1"/>
</dbReference>
<evidence type="ECO:0000259" key="12">
    <source>
        <dbReference type="Pfam" id="PF07715"/>
    </source>
</evidence>
<evidence type="ECO:0000256" key="2">
    <source>
        <dbReference type="ARBA" id="ARBA00022448"/>
    </source>
</evidence>
<sequence>MIHTRHQLVPLLTLASLSTLAFAQQADNEPQLEEMIVTASRTAKPISSIPNTVTVINKIALDQQLAVSYDLSTVLGNLVPGFTPSRQKMTGSGETLRGRSPLYLIDGVPQSNPLRDGSRDGLTLDPAMIERIEVIHGANAVHGMGASGGIINLITKKPVESREQSFHIDVNAPTDYDSDALSTGLGYSFADAFGRWDLAFSASVRDSGIFTDANGDIIGVDTTQGDTMDSESRDFFLKTGYRGDGQSLHLMVNNFNIEGNGDWITVAGDVANGIPTSSEPGTVPGKAPTNDVTTVSLDYRKDELWGHSVHAQLFYQDFAATFGGGTFGTFYDPAYGDNFYDQSQNESEKVGFKLTMARDKIAGAPVNVVWGFDALQDETQQVLVQSGRAWVPPTNYKNIAPYAQLEFTGVDHLVVTGGLRYESSKLDVDDFTTLYSYGSQFVEGGSPSFNETLYNLGFTYEITDALRIFGNVSEGSSMPDVGRVLRGINEPNQSVESFLNLVPIVTDNRELGIEYDAGNLNLEVSYYQSDSDYGSRLAMNADGIFDVKREKTEIDGIEASATWSFTSDSSVGIAYSNPTGEYDSDADGSVDTDLDATNISPERINLFWSQQWTSDFDTRVQASNLLDRDYQNAVGESYADFDGYTLLDITATWMVGNGQLQASVQNLTNEEYITYYSQAQTNNERYFAGRGRTVSLGYTYRF</sequence>
<dbReference type="SUPFAM" id="SSF56935">
    <property type="entry name" value="Porins"/>
    <property type="match status" value="1"/>
</dbReference>
<dbReference type="RefSeq" id="WP_339616009.1">
    <property type="nucleotide sequence ID" value="NZ_AP031500.1"/>
</dbReference>
<evidence type="ECO:0000256" key="1">
    <source>
        <dbReference type="ARBA" id="ARBA00004571"/>
    </source>
</evidence>
<protein>
    <submittedName>
        <fullName evidence="13">TonB-dependent receptor</fullName>
    </submittedName>
</protein>
<feature type="chain" id="PRO_5046287645" evidence="10">
    <location>
        <begin position="24"/>
        <end position="702"/>
    </location>
</feature>
<evidence type="ECO:0000313" key="13">
    <source>
        <dbReference type="EMBL" id="MFC3156866.1"/>
    </source>
</evidence>
<dbReference type="Pfam" id="PF07715">
    <property type="entry name" value="Plug"/>
    <property type="match status" value="1"/>
</dbReference>
<evidence type="ECO:0000313" key="14">
    <source>
        <dbReference type="Proteomes" id="UP001595548"/>
    </source>
</evidence>
<feature type="signal peptide" evidence="10">
    <location>
        <begin position="1"/>
        <end position="23"/>
    </location>
</feature>
<organism evidence="13 14">
    <name type="scientific">Gilvimarinus japonicus</name>
    <dbReference type="NCBI Taxonomy" id="1796469"/>
    <lineage>
        <taxon>Bacteria</taxon>
        <taxon>Pseudomonadati</taxon>
        <taxon>Pseudomonadota</taxon>
        <taxon>Gammaproteobacteria</taxon>
        <taxon>Cellvibrionales</taxon>
        <taxon>Cellvibrionaceae</taxon>
        <taxon>Gilvimarinus</taxon>
    </lineage>
</organism>
<evidence type="ECO:0000256" key="7">
    <source>
        <dbReference type="ARBA" id="ARBA00023237"/>
    </source>
</evidence>
<keyword evidence="6 8" id="KW-0472">Membrane</keyword>
<name>A0ABV7HZY2_9GAMM</name>
<keyword evidence="4 8" id="KW-0812">Transmembrane</keyword>
<dbReference type="InterPro" id="IPR037066">
    <property type="entry name" value="Plug_dom_sf"/>
</dbReference>
<dbReference type="InterPro" id="IPR039426">
    <property type="entry name" value="TonB-dep_rcpt-like"/>
</dbReference>
<comment type="subcellular location">
    <subcellularLocation>
        <location evidence="1 8">Cell outer membrane</location>
        <topology evidence="1 8">Multi-pass membrane protein</topology>
    </subcellularLocation>
</comment>
<proteinExistence type="inferred from homology"/>
<keyword evidence="13" id="KW-0675">Receptor</keyword>
<evidence type="ECO:0000256" key="4">
    <source>
        <dbReference type="ARBA" id="ARBA00022692"/>
    </source>
</evidence>
<evidence type="ECO:0000256" key="5">
    <source>
        <dbReference type="ARBA" id="ARBA00023077"/>
    </source>
</evidence>
<dbReference type="InterPro" id="IPR012910">
    <property type="entry name" value="Plug_dom"/>
</dbReference>
<evidence type="ECO:0000256" key="10">
    <source>
        <dbReference type="SAM" id="SignalP"/>
    </source>
</evidence>
<dbReference type="Pfam" id="PF00593">
    <property type="entry name" value="TonB_dep_Rec_b-barrel"/>
    <property type="match status" value="1"/>
</dbReference>
<keyword evidence="7 8" id="KW-0998">Cell outer membrane</keyword>
<keyword evidence="14" id="KW-1185">Reference proteome</keyword>
<comment type="similarity">
    <text evidence="8 9">Belongs to the TonB-dependent receptor family.</text>
</comment>
<feature type="domain" description="TonB-dependent receptor-like beta-barrel" evidence="11">
    <location>
        <begin position="259"/>
        <end position="667"/>
    </location>
</feature>
<evidence type="ECO:0000256" key="3">
    <source>
        <dbReference type="ARBA" id="ARBA00022452"/>
    </source>
</evidence>
<keyword evidence="10" id="KW-0732">Signal</keyword>
<keyword evidence="5 9" id="KW-0798">TonB box</keyword>
<feature type="domain" description="TonB-dependent receptor plug" evidence="12">
    <location>
        <begin position="46"/>
        <end position="150"/>
    </location>
</feature>
<dbReference type="Proteomes" id="UP001595548">
    <property type="component" value="Unassembled WGS sequence"/>
</dbReference>
<dbReference type="PANTHER" id="PTHR30069">
    <property type="entry name" value="TONB-DEPENDENT OUTER MEMBRANE RECEPTOR"/>
    <property type="match status" value="1"/>
</dbReference>
<keyword evidence="3 8" id="KW-1134">Transmembrane beta strand</keyword>
<keyword evidence="2 8" id="KW-0813">Transport</keyword>
<evidence type="ECO:0000256" key="9">
    <source>
        <dbReference type="RuleBase" id="RU003357"/>
    </source>
</evidence>